<dbReference type="HAMAP" id="MF_00658">
    <property type="entry name" value="23SrRNA_methyltr_H"/>
    <property type="match status" value="1"/>
</dbReference>
<dbReference type="SUPFAM" id="SSF75217">
    <property type="entry name" value="alpha/beta knot"/>
    <property type="match status" value="1"/>
</dbReference>
<evidence type="ECO:0000313" key="7">
    <source>
        <dbReference type="Proteomes" id="UP001501126"/>
    </source>
</evidence>
<dbReference type="NCBIfam" id="TIGR00246">
    <property type="entry name" value="tRNA_RlmH_YbeA"/>
    <property type="match status" value="1"/>
</dbReference>
<keyword evidence="2 5" id="KW-0808">Transferase</keyword>
<keyword evidence="5" id="KW-0698">rRNA processing</keyword>
<comment type="subunit">
    <text evidence="5">Homodimer.</text>
</comment>
<comment type="catalytic activity">
    <reaction evidence="5">
        <text>pseudouridine(1915) in 23S rRNA + S-adenosyl-L-methionine = N(3)-methylpseudouridine(1915) in 23S rRNA + S-adenosyl-L-homocysteine + H(+)</text>
        <dbReference type="Rhea" id="RHEA:42752"/>
        <dbReference type="Rhea" id="RHEA-COMP:10221"/>
        <dbReference type="Rhea" id="RHEA-COMP:10222"/>
        <dbReference type="ChEBI" id="CHEBI:15378"/>
        <dbReference type="ChEBI" id="CHEBI:57856"/>
        <dbReference type="ChEBI" id="CHEBI:59789"/>
        <dbReference type="ChEBI" id="CHEBI:65314"/>
        <dbReference type="ChEBI" id="CHEBI:74486"/>
        <dbReference type="EC" id="2.1.1.177"/>
    </reaction>
</comment>
<feature type="binding site" evidence="5">
    <location>
        <position position="73"/>
    </location>
    <ligand>
        <name>S-adenosyl-L-methionine</name>
        <dbReference type="ChEBI" id="CHEBI:59789"/>
    </ligand>
</feature>
<evidence type="ECO:0000256" key="4">
    <source>
        <dbReference type="ARBA" id="ARBA00038303"/>
    </source>
</evidence>
<protein>
    <recommendedName>
        <fullName evidence="5">Ribosomal RNA large subunit methyltransferase H</fullName>
        <ecNumber evidence="5">2.1.1.177</ecNumber>
    </recommendedName>
    <alternativeName>
        <fullName evidence="5">23S rRNA (pseudouridine1915-N3)-methyltransferase</fullName>
    </alternativeName>
    <alternativeName>
        <fullName evidence="5">23S rRNA m3Psi1915 methyltransferase</fullName>
    </alternativeName>
    <alternativeName>
        <fullName evidence="5">rRNA (pseudouridine-N3-)-methyltransferase RlmH</fullName>
    </alternativeName>
</protein>
<comment type="similarity">
    <text evidence="4 5">Belongs to the RNA methyltransferase RlmH family.</text>
</comment>
<evidence type="ECO:0000256" key="3">
    <source>
        <dbReference type="ARBA" id="ARBA00022691"/>
    </source>
</evidence>
<dbReference type="CDD" id="cd18081">
    <property type="entry name" value="RlmH-like"/>
    <property type="match status" value="1"/>
</dbReference>
<gene>
    <name evidence="5 6" type="primary">rlmH</name>
    <name evidence="6" type="ORF">GCM10009118_06030</name>
</gene>
<sequence length="157" mass="18392">MKIKLVCVGKTGKDFLEKGEEEYIKRLVKYVPFEKIEILDIKNAKKLTHEQVKEQEGTAILNKIQSGDHLVLLDDKGKMYTSVQFADYYQNLFNRGIKTTVFVIGGPYGFSETVYQRANEKLSLSKMTFSHQMIRLFFLEQTYRAMTILRNEPYHHE</sequence>
<proteinExistence type="inferred from homology"/>
<feature type="binding site" evidence="5">
    <location>
        <position position="105"/>
    </location>
    <ligand>
        <name>S-adenosyl-L-methionine</name>
        <dbReference type="ChEBI" id="CHEBI:59789"/>
    </ligand>
</feature>
<dbReference type="PANTHER" id="PTHR33603:SF1">
    <property type="entry name" value="RIBOSOMAL RNA LARGE SUBUNIT METHYLTRANSFERASE H"/>
    <property type="match status" value="1"/>
</dbReference>
<dbReference type="InterPro" id="IPR029026">
    <property type="entry name" value="tRNA_m1G_MTases_N"/>
</dbReference>
<reference evidence="6 7" key="1">
    <citation type="journal article" date="2019" name="Int. J. Syst. Evol. Microbiol.">
        <title>The Global Catalogue of Microorganisms (GCM) 10K type strain sequencing project: providing services to taxonomists for standard genome sequencing and annotation.</title>
        <authorList>
            <consortium name="The Broad Institute Genomics Platform"/>
            <consortium name="The Broad Institute Genome Sequencing Center for Infectious Disease"/>
            <person name="Wu L."/>
            <person name="Ma J."/>
        </authorList>
    </citation>
    <scope>NUCLEOTIDE SEQUENCE [LARGE SCALE GENOMIC DNA]</scope>
    <source>
        <strain evidence="6 7">JCM 16083</strain>
    </source>
</reference>
<dbReference type="NCBIfam" id="NF000990">
    <property type="entry name" value="PRK00103.2-4"/>
    <property type="match status" value="1"/>
</dbReference>
<accession>A0ABN1MLV3</accession>
<evidence type="ECO:0000313" key="6">
    <source>
        <dbReference type="EMBL" id="GAA0874195.1"/>
    </source>
</evidence>
<evidence type="ECO:0000256" key="5">
    <source>
        <dbReference type="HAMAP-Rule" id="MF_00658"/>
    </source>
</evidence>
<dbReference type="Pfam" id="PF02590">
    <property type="entry name" value="SPOUT_MTase"/>
    <property type="match status" value="1"/>
</dbReference>
<dbReference type="PANTHER" id="PTHR33603">
    <property type="entry name" value="METHYLTRANSFERASE"/>
    <property type="match status" value="1"/>
</dbReference>
<dbReference type="InterPro" id="IPR003742">
    <property type="entry name" value="RlmH-like"/>
</dbReference>
<organism evidence="6 7">
    <name type="scientific">Wandonia haliotis</name>
    <dbReference type="NCBI Taxonomy" id="574963"/>
    <lineage>
        <taxon>Bacteria</taxon>
        <taxon>Pseudomonadati</taxon>
        <taxon>Bacteroidota</taxon>
        <taxon>Flavobacteriia</taxon>
        <taxon>Flavobacteriales</taxon>
        <taxon>Crocinitomicaceae</taxon>
        <taxon>Wandonia</taxon>
    </lineage>
</organism>
<evidence type="ECO:0000256" key="1">
    <source>
        <dbReference type="ARBA" id="ARBA00022603"/>
    </source>
</evidence>
<dbReference type="Gene3D" id="3.40.1280.10">
    <property type="match status" value="1"/>
</dbReference>
<keyword evidence="7" id="KW-1185">Reference proteome</keyword>
<keyword evidence="3 5" id="KW-0949">S-adenosyl-L-methionine</keyword>
<feature type="binding site" evidence="5">
    <location>
        <begin position="124"/>
        <end position="129"/>
    </location>
    <ligand>
        <name>S-adenosyl-L-methionine</name>
        <dbReference type="ChEBI" id="CHEBI:59789"/>
    </ligand>
</feature>
<keyword evidence="1 5" id="KW-0489">Methyltransferase</keyword>
<name>A0ABN1MLV3_9FLAO</name>
<dbReference type="PIRSF" id="PIRSF004505">
    <property type="entry name" value="MT_bac"/>
    <property type="match status" value="1"/>
</dbReference>
<keyword evidence="5" id="KW-0963">Cytoplasm</keyword>
<dbReference type="RefSeq" id="WP_343785003.1">
    <property type="nucleotide sequence ID" value="NZ_BAAAFH010000003.1"/>
</dbReference>
<dbReference type="EMBL" id="BAAAFH010000003">
    <property type="protein sequence ID" value="GAA0874195.1"/>
    <property type="molecule type" value="Genomic_DNA"/>
</dbReference>
<comment type="subcellular location">
    <subcellularLocation>
        <location evidence="5">Cytoplasm</location>
    </subcellularLocation>
</comment>
<dbReference type="Proteomes" id="UP001501126">
    <property type="component" value="Unassembled WGS sequence"/>
</dbReference>
<comment type="function">
    <text evidence="5">Specifically methylates the pseudouridine at position 1915 (m3Psi1915) in 23S rRNA.</text>
</comment>
<dbReference type="InterPro" id="IPR029028">
    <property type="entry name" value="Alpha/beta_knot_MTases"/>
</dbReference>
<dbReference type="EC" id="2.1.1.177" evidence="5"/>
<comment type="caution">
    <text evidence="6">The sequence shown here is derived from an EMBL/GenBank/DDBJ whole genome shotgun (WGS) entry which is preliminary data.</text>
</comment>
<evidence type="ECO:0000256" key="2">
    <source>
        <dbReference type="ARBA" id="ARBA00022679"/>
    </source>
</evidence>